<evidence type="ECO:0000259" key="3">
    <source>
        <dbReference type="SMART" id="SM01022"/>
    </source>
</evidence>
<dbReference type="HAMAP" id="MF_00684">
    <property type="entry name" value="ac4C_amidohydr"/>
    <property type="match status" value="1"/>
</dbReference>
<dbReference type="CDD" id="cd06552">
    <property type="entry name" value="ASCH_yqfb_like"/>
    <property type="match status" value="1"/>
</dbReference>
<feature type="domain" description="ASCH" evidence="3">
    <location>
        <begin position="4"/>
        <end position="101"/>
    </location>
</feature>
<feature type="active site" description="Nucleophile" evidence="2">
    <location>
        <position position="22"/>
    </location>
</feature>
<comment type="catalytic activity">
    <reaction evidence="2">
        <text>N(4)-acetyl-2'-deoxycytidine + H2O = 2'-deoxycytidine + acetate + H(+)</text>
        <dbReference type="Rhea" id="RHEA:62936"/>
        <dbReference type="ChEBI" id="CHEBI:15377"/>
        <dbReference type="ChEBI" id="CHEBI:15378"/>
        <dbReference type="ChEBI" id="CHEBI:15698"/>
        <dbReference type="ChEBI" id="CHEBI:30089"/>
        <dbReference type="ChEBI" id="CHEBI:146133"/>
        <dbReference type="EC" id="3.5.1.135"/>
    </reaction>
</comment>
<feature type="active site" description="Proton donor" evidence="2">
    <location>
        <position position="72"/>
    </location>
</feature>
<dbReference type="RefSeq" id="WP_310470733.1">
    <property type="nucleotide sequence ID" value="NZ_CP136522.1"/>
</dbReference>
<proteinExistence type="inferred from homology"/>
<evidence type="ECO:0000313" key="5">
    <source>
        <dbReference type="Proteomes" id="UP001529491"/>
    </source>
</evidence>
<keyword evidence="5" id="KW-1185">Reference proteome</keyword>
<comment type="function">
    <text evidence="2">Catalyzes the hydrolysis of N(4)-acetylcytidine (ac4C).</text>
</comment>
<keyword evidence="1 2" id="KW-0378">Hydrolase</keyword>
<organism evidence="4 5">
    <name type="scientific">Shewanella youngdeokensis</name>
    <dbReference type="NCBI Taxonomy" id="2999068"/>
    <lineage>
        <taxon>Bacteria</taxon>
        <taxon>Pseudomonadati</taxon>
        <taxon>Pseudomonadota</taxon>
        <taxon>Gammaproteobacteria</taxon>
        <taxon>Alteromonadales</taxon>
        <taxon>Shewanellaceae</taxon>
        <taxon>Shewanella</taxon>
    </lineage>
</organism>
<evidence type="ECO:0000256" key="1">
    <source>
        <dbReference type="ARBA" id="ARBA00022801"/>
    </source>
</evidence>
<name>A0ABZ0K3C0_9GAMM</name>
<feature type="active site" description="Proton acceptor" evidence="2">
    <location>
        <position position="19"/>
    </location>
</feature>
<dbReference type="EC" id="3.5.1.135" evidence="2"/>
<accession>A0ABZ0K3C0</accession>
<dbReference type="NCBIfam" id="NF003443">
    <property type="entry name" value="PRK04980.1"/>
    <property type="match status" value="1"/>
</dbReference>
<dbReference type="InterPro" id="IPR008314">
    <property type="entry name" value="AC4CH"/>
</dbReference>
<protein>
    <recommendedName>
        <fullName evidence="2">N(4)-acetylcytidine amidohydrolase</fullName>
        <shortName evidence="2">ac4C amidohydrolase</shortName>
        <ecNumber evidence="2">3.5.1.135</ecNumber>
    </recommendedName>
</protein>
<evidence type="ECO:0000256" key="2">
    <source>
        <dbReference type="HAMAP-Rule" id="MF_00684"/>
    </source>
</evidence>
<comment type="catalytic activity">
    <reaction evidence="2">
        <text>N(4)-acetylcytidine + H2O = cytidine + acetate + H(+)</text>
        <dbReference type="Rhea" id="RHEA:62932"/>
        <dbReference type="ChEBI" id="CHEBI:15377"/>
        <dbReference type="ChEBI" id="CHEBI:15378"/>
        <dbReference type="ChEBI" id="CHEBI:17562"/>
        <dbReference type="ChEBI" id="CHEBI:30089"/>
        <dbReference type="ChEBI" id="CHEBI:70989"/>
        <dbReference type="EC" id="3.5.1.135"/>
    </reaction>
</comment>
<dbReference type="EMBL" id="CP136522">
    <property type="protein sequence ID" value="WOT06459.1"/>
    <property type="molecule type" value="Genomic_DNA"/>
</dbReference>
<dbReference type="InterPro" id="IPR015947">
    <property type="entry name" value="PUA-like_sf"/>
</dbReference>
<gene>
    <name evidence="4" type="primary">yqfB</name>
    <name evidence="4" type="ORF">RGE70_06715</name>
</gene>
<sequence length="101" mass="11950">MQTMTFFERFERDILAGRKTITLRDHSESYFKADETVVAANLETGISYGQLYITDVAWVNFDDLNEHHARQENMSLADLKKLIREIYPEIEQLYQITFKLL</sequence>
<dbReference type="SMART" id="SM01022">
    <property type="entry name" value="ASCH"/>
    <property type="match status" value="1"/>
</dbReference>
<dbReference type="PANTHER" id="PTHR38088:SF2">
    <property type="entry name" value="UCP029143 FAMILY PROTEIN"/>
    <property type="match status" value="1"/>
</dbReference>
<dbReference type="InterPro" id="IPR007374">
    <property type="entry name" value="ASCH_domain"/>
</dbReference>
<dbReference type="Proteomes" id="UP001529491">
    <property type="component" value="Chromosome"/>
</dbReference>
<dbReference type="Pfam" id="PF04266">
    <property type="entry name" value="ASCH"/>
    <property type="match status" value="1"/>
</dbReference>
<evidence type="ECO:0000313" key="4">
    <source>
        <dbReference type="EMBL" id="WOT06459.1"/>
    </source>
</evidence>
<comment type="similarity">
    <text evidence="2">Belongs to the N(4)-acetylcytidine amidohydrolase family.</text>
</comment>
<dbReference type="PANTHER" id="PTHR38088">
    <property type="entry name" value="UCP029143 FAMILY PROTEIN"/>
    <property type="match status" value="1"/>
</dbReference>
<dbReference type="SUPFAM" id="SSF88697">
    <property type="entry name" value="PUA domain-like"/>
    <property type="match status" value="1"/>
</dbReference>
<reference evidence="4 5" key="1">
    <citation type="submission" date="2023-10" db="EMBL/GenBank/DDBJ databases">
        <title>Complete genome sequence of Shewanella sp. DAU334.</title>
        <authorList>
            <person name="Lee Y.-S."/>
            <person name="Jeong H.-R."/>
            <person name="Hwang E.-J."/>
            <person name="Choi Y.-L."/>
            <person name="Kim G.-D."/>
        </authorList>
    </citation>
    <scope>NUCLEOTIDE SEQUENCE [LARGE SCALE GENOMIC DNA]</scope>
    <source>
        <strain evidence="4 5">DAU334</strain>
    </source>
</reference>
<dbReference type="Gene3D" id="2.30.130.30">
    <property type="entry name" value="Hypothetical protein"/>
    <property type="match status" value="1"/>
</dbReference>
<comment type="catalytic activity">
    <reaction evidence="2">
        <text>N(4)-acetylcytosine + H2O = cytosine + acetate + H(+)</text>
        <dbReference type="Rhea" id="RHEA:62940"/>
        <dbReference type="ChEBI" id="CHEBI:15377"/>
        <dbReference type="ChEBI" id="CHEBI:15378"/>
        <dbReference type="ChEBI" id="CHEBI:16040"/>
        <dbReference type="ChEBI" id="CHEBI:30089"/>
        <dbReference type="ChEBI" id="CHEBI:146134"/>
        <dbReference type="EC" id="3.5.1.135"/>
    </reaction>
</comment>